<dbReference type="InterPro" id="IPR038071">
    <property type="entry name" value="UROD/MetE-like_sf"/>
</dbReference>
<dbReference type="CDD" id="cd03311">
    <property type="entry name" value="CIMS_C_terminal_like"/>
    <property type="match status" value="1"/>
</dbReference>
<accession>A0AAW0GME0</accession>
<dbReference type="GO" id="GO:0009086">
    <property type="term" value="P:methionine biosynthetic process"/>
    <property type="evidence" value="ECO:0007669"/>
    <property type="project" value="InterPro"/>
</dbReference>
<proteinExistence type="predicted"/>
<dbReference type="Gene3D" id="3.20.20.210">
    <property type="match status" value="1"/>
</dbReference>
<dbReference type="SUPFAM" id="SSF51726">
    <property type="entry name" value="UROD/MetE-like"/>
    <property type="match status" value="1"/>
</dbReference>
<comment type="caution">
    <text evidence="2">The sequence shown here is derived from an EMBL/GenBank/DDBJ whole genome shotgun (WGS) entry which is preliminary data.</text>
</comment>
<evidence type="ECO:0000313" key="2">
    <source>
        <dbReference type="EMBL" id="KAK7694753.1"/>
    </source>
</evidence>
<dbReference type="PANTHER" id="PTHR43844:SF2">
    <property type="entry name" value="SYNTHASE, VITAMIN-B12 INDEPENDENT, PUTATIVE (AFU_ORTHOLOGUE AFUA_3G12060)-RELATED"/>
    <property type="match status" value="1"/>
</dbReference>
<dbReference type="GO" id="GO:0008270">
    <property type="term" value="F:zinc ion binding"/>
    <property type="evidence" value="ECO:0007669"/>
    <property type="project" value="InterPro"/>
</dbReference>
<reference evidence="2 3" key="1">
    <citation type="submission" date="2022-09" db="EMBL/GenBank/DDBJ databases">
        <authorList>
            <person name="Palmer J.M."/>
        </authorList>
    </citation>
    <scope>NUCLEOTIDE SEQUENCE [LARGE SCALE GENOMIC DNA]</scope>
    <source>
        <strain evidence="2 3">DSM 7382</strain>
    </source>
</reference>
<evidence type="ECO:0000313" key="3">
    <source>
        <dbReference type="Proteomes" id="UP001385951"/>
    </source>
</evidence>
<dbReference type="GO" id="GO:0003871">
    <property type="term" value="F:5-methyltetrahydropteroyltriglutamate-homocysteine S-methyltransferase activity"/>
    <property type="evidence" value="ECO:0007669"/>
    <property type="project" value="InterPro"/>
</dbReference>
<name>A0AAW0GME0_9APHY</name>
<dbReference type="Pfam" id="PF01717">
    <property type="entry name" value="Meth_synt_2"/>
    <property type="match status" value="1"/>
</dbReference>
<dbReference type="Proteomes" id="UP001385951">
    <property type="component" value="Unassembled WGS sequence"/>
</dbReference>
<keyword evidence="3" id="KW-1185">Reference proteome</keyword>
<organism evidence="2 3">
    <name type="scientific">Cerrena zonata</name>
    <dbReference type="NCBI Taxonomy" id="2478898"/>
    <lineage>
        <taxon>Eukaryota</taxon>
        <taxon>Fungi</taxon>
        <taxon>Dikarya</taxon>
        <taxon>Basidiomycota</taxon>
        <taxon>Agaricomycotina</taxon>
        <taxon>Agaricomycetes</taxon>
        <taxon>Polyporales</taxon>
        <taxon>Cerrenaceae</taxon>
        <taxon>Cerrena</taxon>
    </lineage>
</organism>
<dbReference type="EMBL" id="JASBNA010000002">
    <property type="protein sequence ID" value="KAK7694753.1"/>
    <property type="molecule type" value="Genomic_DNA"/>
</dbReference>
<evidence type="ECO:0000259" key="1">
    <source>
        <dbReference type="Pfam" id="PF01717"/>
    </source>
</evidence>
<dbReference type="InterPro" id="IPR002629">
    <property type="entry name" value="Met_Synth_C/arc"/>
</dbReference>
<dbReference type="PANTHER" id="PTHR43844">
    <property type="entry name" value="METHIONINE SYNTHASE"/>
    <property type="match status" value="1"/>
</dbReference>
<sequence length="357" mass="40477">MPSLIQLIPTSRADHIGSLLRPQSLQDARERYASKQCTAQELKAVEDAAISQAVDLQKQLGLKTITDGEYRRAFFFEGMFEKLDGLTFIPNKPLSTCKPYLPYIQVQRAMGMTDTPSVYCTGKIRRTEGVYTKDFEYLKSLVSPNEVKQLKITMVSPIWLHIRHGSEETYDPSVYKSDDEYFSDIIRAYREEIEALYNLGCRNIQIDDPSFCFMCTPSMPSGMREMGEDPEAMMMQYINVYNTILKDKPKDLIVGVHMCRGNFRGMHYCEGGYEPIAATLFKELNVDRFYLEYDTSRAGGLEPLRYLPLNKVAVLGLVTTKAGTLESLKDIKARVEQAVSVIAAGEPKRSRETALSQ</sequence>
<feature type="domain" description="Cobalamin-independent methionine synthase MetE C-terminal/archaeal" evidence="1">
    <location>
        <begin position="16"/>
        <end position="342"/>
    </location>
</feature>
<protein>
    <recommendedName>
        <fullName evidence="1">Cobalamin-independent methionine synthase MetE C-terminal/archaeal domain-containing protein</fullName>
    </recommendedName>
</protein>
<dbReference type="AlphaFoldDB" id="A0AAW0GME0"/>
<gene>
    <name evidence="2" type="ORF">QCA50_001941</name>
</gene>